<dbReference type="Proteomes" id="UP000834106">
    <property type="component" value="Chromosome 21"/>
</dbReference>
<dbReference type="AlphaFoldDB" id="A0AAD2ABL7"/>
<sequence>MTTSRFGSPRSASATEMARARKASCQDPTGQEIWIWIRVECVPSTCATIGVGFRRVERGILVQPLFRAGQWLNRDSRTIRFIVGGAGYRKRSYKLPFTFYSSDSSLFCGCSFCIVFEV</sequence>
<dbReference type="EMBL" id="OU503056">
    <property type="protein sequence ID" value="CAI9785168.1"/>
    <property type="molecule type" value="Genomic_DNA"/>
</dbReference>
<reference evidence="1" key="1">
    <citation type="submission" date="2023-05" db="EMBL/GenBank/DDBJ databases">
        <authorList>
            <person name="Huff M."/>
        </authorList>
    </citation>
    <scope>NUCLEOTIDE SEQUENCE</scope>
</reference>
<accession>A0AAD2ABL7</accession>
<keyword evidence="2" id="KW-1185">Reference proteome</keyword>
<protein>
    <submittedName>
        <fullName evidence="1">Uncharacterized protein</fullName>
    </submittedName>
</protein>
<evidence type="ECO:0000313" key="2">
    <source>
        <dbReference type="Proteomes" id="UP000834106"/>
    </source>
</evidence>
<organism evidence="1 2">
    <name type="scientific">Fraxinus pennsylvanica</name>
    <dbReference type="NCBI Taxonomy" id="56036"/>
    <lineage>
        <taxon>Eukaryota</taxon>
        <taxon>Viridiplantae</taxon>
        <taxon>Streptophyta</taxon>
        <taxon>Embryophyta</taxon>
        <taxon>Tracheophyta</taxon>
        <taxon>Spermatophyta</taxon>
        <taxon>Magnoliopsida</taxon>
        <taxon>eudicotyledons</taxon>
        <taxon>Gunneridae</taxon>
        <taxon>Pentapetalae</taxon>
        <taxon>asterids</taxon>
        <taxon>lamiids</taxon>
        <taxon>Lamiales</taxon>
        <taxon>Oleaceae</taxon>
        <taxon>Oleeae</taxon>
        <taxon>Fraxinus</taxon>
    </lineage>
</organism>
<name>A0AAD2ABL7_9LAMI</name>
<evidence type="ECO:0000313" key="1">
    <source>
        <dbReference type="EMBL" id="CAI9785168.1"/>
    </source>
</evidence>
<gene>
    <name evidence="1" type="ORF">FPE_LOCUS32598</name>
</gene>
<proteinExistence type="predicted"/>